<dbReference type="AlphaFoldDB" id="A0A919GVC6"/>
<keyword evidence="2" id="KW-1185">Reference proteome</keyword>
<dbReference type="Proteomes" id="UP000600026">
    <property type="component" value="Unassembled WGS sequence"/>
</dbReference>
<reference evidence="1" key="1">
    <citation type="submission" date="2020-09" db="EMBL/GenBank/DDBJ databases">
        <title>Whole genome shotgun sequence of Streptomyces xanthophaeus NBRC 12829.</title>
        <authorList>
            <person name="Komaki H."/>
            <person name="Tamura T."/>
        </authorList>
    </citation>
    <scope>NUCLEOTIDE SEQUENCE</scope>
    <source>
        <strain evidence="1">NBRC 12829</strain>
    </source>
</reference>
<dbReference type="EMBL" id="BNEE01000004">
    <property type="protein sequence ID" value="GHI83857.1"/>
    <property type="molecule type" value="Genomic_DNA"/>
</dbReference>
<evidence type="ECO:0000313" key="2">
    <source>
        <dbReference type="Proteomes" id="UP000600026"/>
    </source>
</evidence>
<evidence type="ECO:0000313" key="1">
    <source>
        <dbReference type="EMBL" id="GHI83857.1"/>
    </source>
</evidence>
<name>A0A919GVC6_9ACTN</name>
<sequence length="80" mass="8454">MVAAVGELQPAEAEAVLAAVQGGQQTGLLRDHDVPFQARLETAADIAQSPPDRTFGLVTQIVEAPIEIGDELLLFPEFLG</sequence>
<gene>
    <name evidence="1" type="ORF">Sxan_12210</name>
</gene>
<protein>
    <submittedName>
        <fullName evidence="1">Uncharacterized protein</fullName>
    </submittedName>
</protein>
<proteinExistence type="predicted"/>
<comment type="caution">
    <text evidence="1">The sequence shown here is derived from an EMBL/GenBank/DDBJ whole genome shotgun (WGS) entry which is preliminary data.</text>
</comment>
<organism evidence="1 2">
    <name type="scientific">Streptomyces xanthophaeus</name>
    <dbReference type="NCBI Taxonomy" id="67385"/>
    <lineage>
        <taxon>Bacteria</taxon>
        <taxon>Bacillati</taxon>
        <taxon>Actinomycetota</taxon>
        <taxon>Actinomycetes</taxon>
        <taxon>Kitasatosporales</taxon>
        <taxon>Streptomycetaceae</taxon>
        <taxon>Streptomyces</taxon>
    </lineage>
</organism>
<accession>A0A919GVC6</accession>